<dbReference type="PANTHER" id="PTHR23422">
    <property type="entry name" value="DIPEPTIDYL PEPTIDASE III-RELATED"/>
    <property type="match status" value="1"/>
</dbReference>
<comment type="caution">
    <text evidence="3">The sequence shown here is derived from an EMBL/GenBank/DDBJ whole genome shotgun (WGS) entry which is preliminary data.</text>
</comment>
<dbReference type="GO" id="GO:0016787">
    <property type="term" value="F:hydrolase activity"/>
    <property type="evidence" value="ECO:0007669"/>
    <property type="project" value="UniProtKB-KW"/>
</dbReference>
<keyword evidence="4" id="KW-1185">Reference proteome</keyword>
<evidence type="ECO:0000256" key="2">
    <source>
        <dbReference type="ARBA" id="ARBA00022801"/>
    </source>
</evidence>
<dbReference type="EMBL" id="BLAX01000001">
    <property type="protein sequence ID" value="GET33327.1"/>
    <property type="molecule type" value="Genomic_DNA"/>
</dbReference>
<proteinExistence type="predicted"/>
<organism evidence="3 4">
    <name type="scientific">Prolixibacter bellariivorans</name>
    <dbReference type="NCBI Taxonomy" id="314319"/>
    <lineage>
        <taxon>Bacteria</taxon>
        <taxon>Pseudomonadati</taxon>
        <taxon>Bacteroidota</taxon>
        <taxon>Bacteroidia</taxon>
        <taxon>Marinilabiliales</taxon>
        <taxon>Prolixibacteraceae</taxon>
        <taxon>Prolixibacter</taxon>
    </lineage>
</organism>
<gene>
    <name evidence="3" type="ORF">PbJCM13498_21900</name>
</gene>
<evidence type="ECO:0000256" key="1">
    <source>
        <dbReference type="ARBA" id="ARBA00022723"/>
    </source>
</evidence>
<dbReference type="Proteomes" id="UP000391834">
    <property type="component" value="Unassembled WGS sequence"/>
</dbReference>
<dbReference type="PANTHER" id="PTHR23422:SF11">
    <property type="entry name" value="DIPEPTIDYL PEPTIDASE 3"/>
    <property type="match status" value="1"/>
</dbReference>
<evidence type="ECO:0000313" key="4">
    <source>
        <dbReference type="Proteomes" id="UP000391834"/>
    </source>
</evidence>
<dbReference type="GO" id="GO:0046872">
    <property type="term" value="F:metal ion binding"/>
    <property type="evidence" value="ECO:0007669"/>
    <property type="project" value="UniProtKB-KW"/>
</dbReference>
<accession>A0A5M4B152</accession>
<reference evidence="3 4" key="1">
    <citation type="submission" date="2019-10" db="EMBL/GenBank/DDBJ databases">
        <title>Prolixibacter strains distinguished by the presence of nitrate reductase genes were adept at nitrate-dependent anaerobic corrosion of metallic iron and carbon steel.</title>
        <authorList>
            <person name="Iino T."/>
            <person name="Shono N."/>
            <person name="Ito K."/>
            <person name="Nakamura R."/>
            <person name="Sueoka K."/>
            <person name="Harayama S."/>
            <person name="Ohkuma M."/>
        </authorList>
    </citation>
    <scope>NUCLEOTIDE SEQUENCE [LARGE SCALE GENOMIC DNA]</scope>
    <source>
        <strain evidence="3 4">JCM 13498</strain>
    </source>
</reference>
<protein>
    <submittedName>
        <fullName evidence="3">Dipeptidyl-peptidase III</fullName>
    </submittedName>
</protein>
<dbReference type="OrthoDB" id="9812747at2"/>
<keyword evidence="2" id="KW-0378">Hydrolase</keyword>
<dbReference type="Pfam" id="PF03571">
    <property type="entry name" value="Peptidase_M49"/>
    <property type="match status" value="2"/>
</dbReference>
<keyword evidence="1" id="KW-0479">Metal-binding</keyword>
<name>A0A5M4B152_9BACT</name>
<dbReference type="AlphaFoldDB" id="A0A5M4B152"/>
<dbReference type="InterPro" id="IPR039461">
    <property type="entry name" value="Peptidase_M49"/>
</dbReference>
<dbReference type="Gene3D" id="3.30.540.30">
    <property type="match status" value="2"/>
</dbReference>
<evidence type="ECO:0000313" key="3">
    <source>
        <dbReference type="EMBL" id="GET33327.1"/>
    </source>
</evidence>
<sequence length="651" mass="75609">MVMTDDFKFFSEKFADLKILRYQVDGFEQLSLKQKRLIYYLSRAALAGRDILWDQNNEYNLRLRKILETIYLTFDGDRKTKEFKQFEVYLKRIWFSNGMHHHYSMDKINPEFSQKYFLHLIGRSNWSDFEHPQKLIHELLPVIFDPAHDSKRVSLDSTKDLLLESANNFYEDVTQAEAELFYTQLNNNAGENPPSFGLNSKLTKENGELVEKKWKENGLYSEAIEEIVKWLKKAQEVAESPAQQRSIAKLIIFYQTGDLKSFDEHSIEWVKDIESKVDFVNGFIEVYGDALGIKGSWESIVNFKNEEATKRTEIISNNAQWFEEHSPVSPEFKKEKVTGVSAKVITVAMLGGDCHPATPIGINLPNAEWIREQYGSKSVTIENITYAYHQASLGDGMLEEFCWDKEEIERTQKHGYLGNNLHTDLHECLGHGSGRMKKGVTVDALKNYYSTLEETRADLFALYFIMDPKLIELGLTESDETAKAEYDAYIRNGLLTQLVRIEPGKDLEESHMRNRQLIARWVYDKGSTENVIERKERNDKTFFVINDYRRLRELFGELLNEVQRIKSEGDYEAGKALVENYGVKVIRDLHDEVLERYKKLNLAPYAGFLNPNYEITEEDGEIKDITISYPENFAGQMLDYSKNHSFLPIVN</sequence>